<proteinExistence type="predicted"/>
<dbReference type="PANTHER" id="PTHR47236">
    <property type="entry name" value="GENE, 32742-RELATED-RELATED"/>
    <property type="match status" value="1"/>
</dbReference>
<dbReference type="Gene3D" id="2.10.50.10">
    <property type="entry name" value="Tumor Necrosis Factor Receptor, subunit A, domain 2"/>
    <property type="match status" value="2"/>
</dbReference>
<dbReference type="OrthoDB" id="348483at2759"/>
<feature type="repeat" description="TNFR-Cys" evidence="1">
    <location>
        <begin position="83"/>
        <end position="128"/>
    </location>
</feature>
<dbReference type="RefSeq" id="XP_026193220.1">
    <property type="nucleotide sequence ID" value="XM_026337435.1"/>
</dbReference>
<accession>A0A6P6S1R6</accession>
<feature type="domain" description="TNFR-Cys" evidence="2">
    <location>
        <begin position="83"/>
        <end position="128"/>
    </location>
</feature>
<name>A0A6P6S1R6_9EIME</name>
<comment type="caution">
    <text evidence="1">Lacks conserved residue(s) required for the propagation of feature annotation.</text>
</comment>
<keyword evidence="1" id="KW-1015">Disulfide bond</keyword>
<dbReference type="InterPro" id="IPR009030">
    <property type="entry name" value="Growth_fac_rcpt_cys_sf"/>
</dbReference>
<reference evidence="4" key="1">
    <citation type="submission" date="2025-08" db="UniProtKB">
        <authorList>
            <consortium name="RefSeq"/>
        </authorList>
    </citation>
    <scope>IDENTIFICATION</scope>
</reference>
<dbReference type="Proteomes" id="UP000515125">
    <property type="component" value="Unplaced"/>
</dbReference>
<dbReference type="PROSITE" id="PS50050">
    <property type="entry name" value="TNFR_NGFR_2"/>
    <property type="match status" value="1"/>
</dbReference>
<dbReference type="PANTHER" id="PTHR47236:SF4">
    <property type="entry name" value="GENE 9195-RELATED"/>
    <property type="match status" value="1"/>
</dbReference>
<evidence type="ECO:0000313" key="4">
    <source>
        <dbReference type="RefSeq" id="XP_026193220.1"/>
    </source>
</evidence>
<dbReference type="AlphaFoldDB" id="A0A6P6S1R6"/>
<gene>
    <name evidence="4" type="primary">LOC113147308</name>
</gene>
<evidence type="ECO:0000256" key="1">
    <source>
        <dbReference type="PROSITE-ProRule" id="PRU00206"/>
    </source>
</evidence>
<dbReference type="GeneID" id="113147308"/>
<sequence>MCDTETNTVQVCPKGYYCPTGTAVGKQRPCLAGTYSPSTSLADAGECISCMPGYYCPQGSTSQIKCPRGSFCPKRTKSPDHHPCPGGTYNPSEMAIDIVECLPCPTGKYCPQGSSTPLDCPESGAAYCTQKAARRLFRLNNIFCGDLLCSGCLLRHFYVGTYSDGYGTKGPGPGSHKSMCMRCPAGYSCTNGTRTPCGPGKTSKEGDGICMDCPRVGSLSSRLEGSYCPIDVTTYDMLESFRCSAGMLCTEEGWVDLSKSSPCPKGHYCPAGAAEATPCPEGTFNPLERREKVSDCIISKAGTYAKEGTISAAGSGSCQKVNAN</sequence>
<organism evidence="3 4">
    <name type="scientific">Cyclospora cayetanensis</name>
    <dbReference type="NCBI Taxonomy" id="88456"/>
    <lineage>
        <taxon>Eukaryota</taxon>
        <taxon>Sar</taxon>
        <taxon>Alveolata</taxon>
        <taxon>Apicomplexa</taxon>
        <taxon>Conoidasida</taxon>
        <taxon>Coccidia</taxon>
        <taxon>Eucoccidiorida</taxon>
        <taxon>Eimeriorina</taxon>
        <taxon>Eimeriidae</taxon>
        <taxon>Cyclospora</taxon>
    </lineage>
</organism>
<evidence type="ECO:0000259" key="2">
    <source>
        <dbReference type="PROSITE" id="PS50050"/>
    </source>
</evidence>
<evidence type="ECO:0000313" key="3">
    <source>
        <dbReference type="Proteomes" id="UP000515125"/>
    </source>
</evidence>
<dbReference type="InterPro" id="IPR001368">
    <property type="entry name" value="TNFR/NGFR_Cys_rich_reg"/>
</dbReference>
<keyword evidence="3" id="KW-1185">Reference proteome</keyword>
<protein>
    <submittedName>
        <fullName evidence="4">Signal peptide, CUB and EGF-like domain-containing protein 2</fullName>
    </submittedName>
</protein>
<dbReference type="SUPFAM" id="SSF57184">
    <property type="entry name" value="Growth factor receptor domain"/>
    <property type="match status" value="1"/>
</dbReference>
<feature type="disulfide bond" evidence="1">
    <location>
        <begin position="110"/>
        <end position="128"/>
    </location>
</feature>
<dbReference type="SMART" id="SM01411">
    <property type="entry name" value="Ephrin_rec_like"/>
    <property type="match status" value="4"/>
</dbReference>